<evidence type="ECO:0000313" key="1">
    <source>
        <dbReference type="EMBL" id="KAK3719445.1"/>
    </source>
</evidence>
<proteinExistence type="predicted"/>
<dbReference type="EMBL" id="JAUTXU010000026">
    <property type="protein sequence ID" value="KAK3719445.1"/>
    <property type="molecule type" value="Genomic_DNA"/>
</dbReference>
<comment type="caution">
    <text evidence="1">The sequence shown here is derived from an EMBL/GenBank/DDBJ whole genome shotgun (WGS) entry which is preliminary data.</text>
</comment>
<organism evidence="1 2">
    <name type="scientific">Vermiconidia calcicola</name>
    <dbReference type="NCBI Taxonomy" id="1690605"/>
    <lineage>
        <taxon>Eukaryota</taxon>
        <taxon>Fungi</taxon>
        <taxon>Dikarya</taxon>
        <taxon>Ascomycota</taxon>
        <taxon>Pezizomycotina</taxon>
        <taxon>Dothideomycetes</taxon>
        <taxon>Dothideomycetidae</taxon>
        <taxon>Mycosphaerellales</taxon>
        <taxon>Extremaceae</taxon>
        <taxon>Vermiconidia</taxon>
    </lineage>
</organism>
<accession>A0ACC3NMI1</accession>
<gene>
    <name evidence="1" type="ORF">LTR37_004303</name>
</gene>
<name>A0ACC3NMI1_9PEZI</name>
<sequence length="1390" mass="150938">MVATRRMVQKDPMEGDLASNPTLTLKKKPIRKATAKNNTKPETNTRATRGRQAMPEPENFGEGAAEQEEQAAPAKATRRPVGRPKKEAVKSAPIAEEMAEPAKPTRSTKAGLVRSKRTVSTLEDTSVAEVPEEPKGARSTRAGSVRGRKAAAPTEEEPTPTAADEPMRIKGTKSGSVRGRKAAAVTGHAPALPAPKPKPTCQTRNTATTTHPLSPKKITQVSKPAPRATRNASEKSASKNAVPKPSTRGKVATRKRTVSDENADVQGLHATTDGEEDVVMLSSTPVNSKSTRQAVKGQDEDAQSEASLSSRPTTPTDSTMQSFSHNADEEDEEMADADSVSGDDIAADPEQDVSEDELCGPKTPMKRSSVGAEARYHSSAQRTIRKYDDELRLGTPARRFADLRSQRGTPQTQRPYSKPAPPTSEARPMTVARGAHKAFVFKDLRDGVPNQVQATPSISEEDDLSFYPDEDIIPVDDEAAMWTPTAAVQPSEQLQSARTSVSEADDSDIAEDSTMSKDIDGEGFVDPADVEQDPDETVLVYDGNEGSASPMVQPDESFETEDTIILSRPERFDDGGSMMGYTSEMEPEEDPVVLNESRTPAATETIDWQQAREEATITVNFEDLFSGARSTMRPNLVDDDTTIGAAITPTPNNEEDAVAGAEMDLDMDFEVSQQPPQRQTLNEEDAMAGAELVEHFDFGVAEQSPGRQFADFSEGDAIAGAAMDAELNFDVSQPSSRRQTMNLTEFIDVAALAEPTEKIFVDTAGPSQRQEEPALIEDAPEEANSTISSPVAETPEDQQRTKDAQDEDMSDAVEAQSEPAEEPKEKVDSYQEEETPHYALPTIAYDARRKSLPSFAPGTPGKVATRPNTSDGASISRMGNPFANAWWARSRTNSTATTPVKARPSIAHATPVANYTKSPSKSPAAKPPTATPRERFPRLPPQQDYEGHANTVAAPKRFGNPSEKPTKRRETFHRAVSGRVAARKLDTTPSTPATQSLEAPQRTPAERYSNLRLRQDNQEHAKTVAAPKRFQMPSDKPMKRRDTFHKGSSGQAATTRSEPAPSTHVEPEVVQTAQATPGERYPRLKPRQDYQEHAKTVAPPVRFCTPVKKSLKRPATAQKPDSLRKAAMIASTPRGSHTSIKSPLKDAAMTPGQAPMTPHAAAPLRGVVALVEVFTLEGASASQPFVALLNRLGAKTTKSWSDRVTHVIFKDGSPTTLQRVRVNNKEVEEKGTGAYIHCVNSRWINDCETEGTRMDECDEAYAVDVAEVPRGGKRRRKSMEPSALLNIGGNIVRGRKSSVGRHSSLGRSPLKFDSPAKKAETPVDITPKADVVMDKENSESGFSSPATPAWIAAPDQLLQQTAPMNRVRKLELQGKHETKNRRLTFWQSGA</sequence>
<dbReference type="Proteomes" id="UP001281147">
    <property type="component" value="Unassembled WGS sequence"/>
</dbReference>
<evidence type="ECO:0000313" key="2">
    <source>
        <dbReference type="Proteomes" id="UP001281147"/>
    </source>
</evidence>
<keyword evidence="2" id="KW-1185">Reference proteome</keyword>
<reference evidence="1" key="1">
    <citation type="submission" date="2023-07" db="EMBL/GenBank/DDBJ databases">
        <title>Black Yeasts Isolated from many extreme environments.</title>
        <authorList>
            <person name="Coleine C."/>
            <person name="Stajich J.E."/>
            <person name="Selbmann L."/>
        </authorList>
    </citation>
    <scope>NUCLEOTIDE SEQUENCE</scope>
    <source>
        <strain evidence="1">CCFEE 5714</strain>
    </source>
</reference>
<protein>
    <submittedName>
        <fullName evidence="1">Uncharacterized protein</fullName>
    </submittedName>
</protein>